<organism evidence="1">
    <name type="scientific">Streptomyces sp. NBC_00093</name>
    <dbReference type="NCBI Taxonomy" id="2975649"/>
    <lineage>
        <taxon>Bacteria</taxon>
        <taxon>Bacillati</taxon>
        <taxon>Actinomycetota</taxon>
        <taxon>Actinomycetes</taxon>
        <taxon>Kitasatosporales</taxon>
        <taxon>Streptomycetaceae</taxon>
        <taxon>Streptomyces</taxon>
    </lineage>
</organism>
<reference evidence="1" key="1">
    <citation type="submission" date="2022-10" db="EMBL/GenBank/DDBJ databases">
        <title>The complete genomes of actinobacterial strains from the NBC collection.</title>
        <authorList>
            <person name="Joergensen T.S."/>
            <person name="Alvarez Arevalo M."/>
            <person name="Sterndorff E.B."/>
            <person name="Faurdal D."/>
            <person name="Vuksanovic O."/>
            <person name="Mourched A.-S."/>
            <person name="Charusanti P."/>
            <person name="Shaw S."/>
            <person name="Blin K."/>
            <person name="Weber T."/>
        </authorList>
    </citation>
    <scope>NUCLEOTIDE SEQUENCE</scope>
    <source>
        <strain evidence="1">NBC_00093</strain>
    </source>
</reference>
<gene>
    <name evidence="1" type="ORF">OHA22_49930</name>
</gene>
<dbReference type="EMBL" id="CP108222">
    <property type="protein sequence ID" value="WTT23113.1"/>
    <property type="molecule type" value="Genomic_DNA"/>
</dbReference>
<name>A0AAU2AGF3_9ACTN</name>
<sequence>MMPSVARAPTPTTSSWRTDLWLPVRFTVDDVKAVPVGCTAMQRYRGAAGGLGSLREIVQDGLRGGQD</sequence>
<protein>
    <submittedName>
        <fullName evidence="1">Uncharacterized protein</fullName>
    </submittedName>
</protein>
<dbReference type="AlphaFoldDB" id="A0AAU2AGF3"/>
<accession>A0AAU2AGF3</accession>
<evidence type="ECO:0000313" key="1">
    <source>
        <dbReference type="EMBL" id="WTT23113.1"/>
    </source>
</evidence>
<proteinExistence type="predicted"/>